<dbReference type="GO" id="GO:0006508">
    <property type="term" value="P:proteolysis"/>
    <property type="evidence" value="ECO:0007669"/>
    <property type="project" value="UniProtKB-KW"/>
</dbReference>
<dbReference type="Proteomes" id="UP001155483">
    <property type="component" value="Unassembled WGS sequence"/>
</dbReference>
<reference evidence="9" key="2">
    <citation type="submission" date="2023-04" db="EMBL/GenBank/DDBJ databases">
        <title>Paracnuella aquatica gen. nov., sp. nov., a member of the family Chitinophagaceae isolated from a hot spring.</title>
        <authorList>
            <person name="Wang C."/>
        </authorList>
    </citation>
    <scope>NUCLEOTIDE SEQUENCE</scope>
    <source>
        <strain evidence="9">LB-8</strain>
    </source>
</reference>
<dbReference type="GO" id="GO:0008236">
    <property type="term" value="F:serine-type peptidase activity"/>
    <property type="evidence" value="ECO:0007669"/>
    <property type="project" value="UniProtKB-KW"/>
</dbReference>
<keyword evidence="9" id="KW-0121">Carboxypeptidase</keyword>
<evidence type="ECO:0000256" key="5">
    <source>
        <dbReference type="ARBA" id="ARBA00015719"/>
    </source>
</evidence>
<evidence type="ECO:0000313" key="9">
    <source>
        <dbReference type="EMBL" id="MCU7547531.1"/>
    </source>
</evidence>
<reference evidence="9" key="1">
    <citation type="submission" date="2022-09" db="EMBL/GenBank/DDBJ databases">
        <authorList>
            <person name="Yuan C."/>
            <person name="Ke Z."/>
        </authorList>
    </citation>
    <scope>NUCLEOTIDE SEQUENCE</scope>
    <source>
        <strain evidence="9">LB-8</strain>
    </source>
</reference>
<keyword evidence="6" id="KW-0645">Protease</keyword>
<evidence type="ECO:0000256" key="3">
    <source>
        <dbReference type="ARBA" id="ARBA00006534"/>
    </source>
</evidence>
<gene>
    <name evidence="9" type="ORF">OCK74_00320</name>
</gene>
<dbReference type="RefSeq" id="WP_279294978.1">
    <property type="nucleotide sequence ID" value="NZ_JAOTIF010000001.1"/>
</dbReference>
<dbReference type="PANTHER" id="PTHR36175:SF1">
    <property type="entry name" value="CYANOPHYCINASE"/>
    <property type="match status" value="1"/>
</dbReference>
<evidence type="ECO:0000256" key="7">
    <source>
        <dbReference type="ARBA" id="ARBA00022801"/>
    </source>
</evidence>
<evidence type="ECO:0000256" key="2">
    <source>
        <dbReference type="ARBA" id="ARBA00002039"/>
    </source>
</evidence>
<accession>A0A9X2XSP3</accession>
<sequence length="294" mass="32323">MIIPNGKLIAVGGAEQRVTKHLVSGLGTKELAHFIENGILRRIVDEAGGVNARIEVITTASSIPVERGNEYLESFATIGCQNVGVMHIRSRADINEGYFQRIRDCDGIMFTGGTQKRLGTVFHKTEFLHAIRSRYQKEHLLVAGTSAGAMAMGLVMIYKGTAMFTHLKGHVKIMHGLHFIDNVIFDSHFERSGRFARLAQVVALHPESIGIGLGEDTGIVVSEGNHIEVIGSGWVTIIDGSEMRHSDILDIQDNHTPSMENVKVHICKKGNGFLIEERRFLKEVRAPKHTPGSA</sequence>
<dbReference type="InterPro" id="IPR029062">
    <property type="entry name" value="Class_I_gatase-like"/>
</dbReference>
<comment type="catalytic activity">
    <reaction evidence="1">
        <text>[L-4-(L-arginin-2-N-yl)aspartate](n) + H2O = [L-4-(L-arginin-2-N-yl)aspartate](n-1) + L-4-(L-arginin-2-N-yl)aspartate</text>
        <dbReference type="Rhea" id="RHEA:12845"/>
        <dbReference type="Rhea" id="RHEA-COMP:13728"/>
        <dbReference type="Rhea" id="RHEA-COMP:13734"/>
        <dbReference type="ChEBI" id="CHEBI:15377"/>
        <dbReference type="ChEBI" id="CHEBI:137986"/>
        <dbReference type="ChEBI" id="CHEBI:137991"/>
        <dbReference type="EC" id="3.4.15.6"/>
    </reaction>
</comment>
<comment type="caution">
    <text evidence="9">The sequence shown here is derived from an EMBL/GenBank/DDBJ whole genome shotgun (WGS) entry which is preliminary data.</text>
</comment>
<evidence type="ECO:0000313" key="10">
    <source>
        <dbReference type="Proteomes" id="UP001155483"/>
    </source>
</evidence>
<dbReference type="NCBIfam" id="TIGR02069">
    <property type="entry name" value="cyanophycinase"/>
    <property type="match status" value="1"/>
</dbReference>
<evidence type="ECO:0000256" key="4">
    <source>
        <dbReference type="ARBA" id="ARBA00013115"/>
    </source>
</evidence>
<protein>
    <recommendedName>
        <fullName evidence="5">Cyanophycinase</fullName>
        <ecNumber evidence="4">3.4.15.6</ecNumber>
    </recommendedName>
</protein>
<evidence type="ECO:0000256" key="8">
    <source>
        <dbReference type="ARBA" id="ARBA00022825"/>
    </source>
</evidence>
<organism evidence="9 10">
    <name type="scientific">Paraflavisolibacter caeni</name>
    <dbReference type="NCBI Taxonomy" id="2982496"/>
    <lineage>
        <taxon>Bacteria</taxon>
        <taxon>Pseudomonadati</taxon>
        <taxon>Bacteroidota</taxon>
        <taxon>Chitinophagia</taxon>
        <taxon>Chitinophagales</taxon>
        <taxon>Chitinophagaceae</taxon>
        <taxon>Paraflavisolibacter</taxon>
    </lineage>
</organism>
<dbReference type="AlphaFoldDB" id="A0A9X2XSP3"/>
<comment type="similarity">
    <text evidence="3">Belongs to the peptidase S51 family.</text>
</comment>
<dbReference type="EC" id="3.4.15.6" evidence="4"/>
<evidence type="ECO:0000256" key="1">
    <source>
        <dbReference type="ARBA" id="ARBA00001092"/>
    </source>
</evidence>
<keyword evidence="7 9" id="KW-0378">Hydrolase</keyword>
<dbReference type="GO" id="GO:0004180">
    <property type="term" value="F:carboxypeptidase activity"/>
    <property type="evidence" value="ECO:0007669"/>
    <property type="project" value="UniProtKB-KW"/>
</dbReference>
<comment type="function">
    <text evidence="2">Exopeptidase that catalyzes the hydrolytic cleavage of multi-L-arginyl-poly-L-aspartic acid (cyanophycin; a water-insoluble reserve polymer) into aspartate-arginine dipeptides.</text>
</comment>
<proteinExistence type="inferred from homology"/>
<dbReference type="CDD" id="cd03145">
    <property type="entry name" value="GAT1_cyanophycinase"/>
    <property type="match status" value="1"/>
</dbReference>
<keyword evidence="10" id="KW-1185">Reference proteome</keyword>
<dbReference type="SUPFAM" id="SSF52317">
    <property type="entry name" value="Class I glutamine amidotransferase-like"/>
    <property type="match status" value="1"/>
</dbReference>
<dbReference type="Pfam" id="PF03575">
    <property type="entry name" value="Peptidase_S51"/>
    <property type="match status" value="1"/>
</dbReference>
<dbReference type="InterPro" id="IPR005320">
    <property type="entry name" value="Peptidase_S51"/>
</dbReference>
<dbReference type="Gene3D" id="3.40.50.880">
    <property type="match status" value="1"/>
</dbReference>
<dbReference type="GO" id="GO:0008241">
    <property type="term" value="F:peptidyl-dipeptidase activity"/>
    <property type="evidence" value="ECO:0007669"/>
    <property type="project" value="UniProtKB-EC"/>
</dbReference>
<dbReference type="InterPro" id="IPR011811">
    <property type="entry name" value="Peptidase_S51_cyanophycinase"/>
</dbReference>
<dbReference type="EMBL" id="JAOTIF010000001">
    <property type="protein sequence ID" value="MCU7547531.1"/>
    <property type="molecule type" value="Genomic_DNA"/>
</dbReference>
<dbReference type="PANTHER" id="PTHR36175">
    <property type="entry name" value="CYANOPHYCINASE"/>
    <property type="match status" value="1"/>
</dbReference>
<evidence type="ECO:0000256" key="6">
    <source>
        <dbReference type="ARBA" id="ARBA00022670"/>
    </source>
</evidence>
<keyword evidence="8" id="KW-0720">Serine protease</keyword>
<name>A0A9X2XSP3_9BACT</name>